<dbReference type="Gene3D" id="1.10.260.40">
    <property type="entry name" value="lambda repressor-like DNA-binding domains"/>
    <property type="match status" value="1"/>
</dbReference>
<dbReference type="RefSeq" id="WP_380841121.1">
    <property type="nucleotide sequence ID" value="NZ_JBHSFP010000009.1"/>
</dbReference>
<gene>
    <name evidence="2" type="ORF">ACFO60_16290</name>
</gene>
<dbReference type="PROSITE" id="PS50943">
    <property type="entry name" value="HTH_CROC1"/>
    <property type="match status" value="1"/>
</dbReference>
<organism evidence="2 3">
    <name type="scientific">Sphaerisporangium dianthi</name>
    <dbReference type="NCBI Taxonomy" id="1436120"/>
    <lineage>
        <taxon>Bacteria</taxon>
        <taxon>Bacillati</taxon>
        <taxon>Actinomycetota</taxon>
        <taxon>Actinomycetes</taxon>
        <taxon>Streptosporangiales</taxon>
        <taxon>Streptosporangiaceae</taxon>
        <taxon>Sphaerisporangium</taxon>
    </lineage>
</organism>
<dbReference type="Proteomes" id="UP001596004">
    <property type="component" value="Unassembled WGS sequence"/>
</dbReference>
<dbReference type="EMBL" id="JBHSFP010000009">
    <property type="protein sequence ID" value="MFC4532333.1"/>
    <property type="molecule type" value="Genomic_DNA"/>
</dbReference>
<dbReference type="CDD" id="cd00093">
    <property type="entry name" value="HTH_XRE"/>
    <property type="match status" value="1"/>
</dbReference>
<accession>A0ABV9CH77</accession>
<proteinExistence type="predicted"/>
<name>A0ABV9CH77_9ACTN</name>
<protein>
    <submittedName>
        <fullName evidence="2">Scr1 family TA system antitoxin-like transcriptional regulator</fullName>
    </submittedName>
</protein>
<reference evidence="3" key="1">
    <citation type="journal article" date="2019" name="Int. J. Syst. Evol. Microbiol.">
        <title>The Global Catalogue of Microorganisms (GCM) 10K type strain sequencing project: providing services to taxonomists for standard genome sequencing and annotation.</title>
        <authorList>
            <consortium name="The Broad Institute Genomics Platform"/>
            <consortium name="The Broad Institute Genome Sequencing Center for Infectious Disease"/>
            <person name="Wu L."/>
            <person name="Ma J."/>
        </authorList>
    </citation>
    <scope>NUCLEOTIDE SEQUENCE [LARGE SCALE GENOMIC DNA]</scope>
    <source>
        <strain evidence="3">CGMCC 4.7132</strain>
    </source>
</reference>
<feature type="domain" description="HTH cro/C1-type" evidence="1">
    <location>
        <begin position="18"/>
        <end position="72"/>
    </location>
</feature>
<dbReference type="Pfam" id="PF19054">
    <property type="entry name" value="DUF5753"/>
    <property type="match status" value="1"/>
</dbReference>
<dbReference type="InterPro" id="IPR043917">
    <property type="entry name" value="DUF5753"/>
</dbReference>
<dbReference type="InterPro" id="IPR001387">
    <property type="entry name" value="Cro/C1-type_HTH"/>
</dbReference>
<comment type="caution">
    <text evidence="2">The sequence shown here is derived from an EMBL/GenBank/DDBJ whole genome shotgun (WGS) entry which is preliminary data.</text>
</comment>
<dbReference type="InterPro" id="IPR010982">
    <property type="entry name" value="Lambda_DNA-bd_dom_sf"/>
</dbReference>
<dbReference type="SMART" id="SM00530">
    <property type="entry name" value="HTH_XRE"/>
    <property type="match status" value="1"/>
</dbReference>
<evidence type="ECO:0000313" key="3">
    <source>
        <dbReference type="Proteomes" id="UP001596004"/>
    </source>
</evidence>
<keyword evidence="3" id="KW-1185">Reference proteome</keyword>
<evidence type="ECO:0000259" key="1">
    <source>
        <dbReference type="PROSITE" id="PS50943"/>
    </source>
</evidence>
<dbReference type="SUPFAM" id="SSF47413">
    <property type="entry name" value="lambda repressor-like DNA-binding domains"/>
    <property type="match status" value="1"/>
</dbReference>
<dbReference type="Pfam" id="PF13560">
    <property type="entry name" value="HTH_31"/>
    <property type="match status" value="1"/>
</dbReference>
<sequence>MTKINPEESARARFAYELQRHRILAGLTQGQLGRRVGFSGSLVGAVENLKRTPGEDFAKRCDQAFGLEGVFQALHLEGWPPPPPVADHFRSFTFEERRATAIQTWDPLLVPGIFQTEPYARRIFGRAPDSTPEKVEERVIGRMQRKNILSKENPPLILSLMDEGVLRRPIGGKEVMRDQMLHLVEMAEHPRVTIQIVPFDAEAIPGLLAGFVIAEQHGTPYTVYVDSVPDGRTMGDRKAIASLTARYDAIRAEAYPQSLSLKVIKEAVDKWT</sequence>
<evidence type="ECO:0000313" key="2">
    <source>
        <dbReference type="EMBL" id="MFC4532333.1"/>
    </source>
</evidence>